<name>A0A9Q1CH56_HOLLE</name>
<keyword evidence="2" id="KW-1185">Reference proteome</keyword>
<reference evidence="1" key="1">
    <citation type="submission" date="2021-10" db="EMBL/GenBank/DDBJ databases">
        <title>Tropical sea cucumber genome reveals ecological adaptation and Cuvierian tubules defense mechanism.</title>
        <authorList>
            <person name="Chen T."/>
        </authorList>
    </citation>
    <scope>NUCLEOTIDE SEQUENCE</scope>
    <source>
        <strain evidence="1">Nanhai2018</strain>
        <tissue evidence="1">Muscle</tissue>
    </source>
</reference>
<proteinExistence type="predicted"/>
<gene>
    <name evidence="1" type="ORF">HOLleu_08215</name>
</gene>
<comment type="caution">
    <text evidence="1">The sequence shown here is derived from an EMBL/GenBank/DDBJ whole genome shotgun (WGS) entry which is preliminary data.</text>
</comment>
<dbReference type="EMBL" id="JAIZAY010000003">
    <property type="protein sequence ID" value="KAJ8045247.1"/>
    <property type="molecule type" value="Genomic_DNA"/>
</dbReference>
<dbReference type="OrthoDB" id="10063284at2759"/>
<dbReference type="AlphaFoldDB" id="A0A9Q1CH56"/>
<dbReference type="Proteomes" id="UP001152320">
    <property type="component" value="Chromosome 3"/>
</dbReference>
<evidence type="ECO:0000313" key="1">
    <source>
        <dbReference type="EMBL" id="KAJ8045247.1"/>
    </source>
</evidence>
<protein>
    <submittedName>
        <fullName evidence="1">Uncharacterized protein</fullName>
    </submittedName>
</protein>
<organism evidence="1 2">
    <name type="scientific">Holothuria leucospilota</name>
    <name type="common">Black long sea cucumber</name>
    <name type="synonym">Mertensiothuria leucospilota</name>
    <dbReference type="NCBI Taxonomy" id="206669"/>
    <lineage>
        <taxon>Eukaryota</taxon>
        <taxon>Metazoa</taxon>
        <taxon>Echinodermata</taxon>
        <taxon>Eleutherozoa</taxon>
        <taxon>Echinozoa</taxon>
        <taxon>Holothuroidea</taxon>
        <taxon>Aspidochirotacea</taxon>
        <taxon>Aspidochirotida</taxon>
        <taxon>Holothuriidae</taxon>
        <taxon>Holothuria</taxon>
    </lineage>
</organism>
<accession>A0A9Q1CH56</accession>
<evidence type="ECO:0000313" key="2">
    <source>
        <dbReference type="Proteomes" id="UP001152320"/>
    </source>
</evidence>
<sequence>MLSYDFLNLLGLWDKIFIHIDLVQKKLKDSTMNFEDAVMDLKALRDHFSGAREVLISESVEEGLSLCQEWEVEVERRRRRKKRMSSENSRDTGLTAKEEMERVMKGTLDRLNREMDDRFQRLHDTDSKFGFLLNVHGLCYCTVSKELHMQENCKKLGEFYSIDIDGQQLYEEILDCRMQISGRPNTRVVAKSFFLKSSQASSHLTSSQVKSQVI</sequence>